<sequence>MTALTAVASYLPAGRVPIEELAGRLGLSDRQVRVFRRFHGLSEVCRDHDGTLFDLLAAAVGELDELRGREHLVKYVLYARGMPVAVPYPANPLHELCRKLGLAHAVAFTVTHHACATGLLAVDIAGRLLASDGVPGALALVIAGEKTFTRDAELVPDTSIFGEGAAACLVSADGASDRLLSYVTRLRGDFDGRLVEDPGLAVRFAKEYPGSLAEVILAAVQRAGLALDEISLIVPHNVNAVSWRRLCRMIGYPVDRVLLDNVAVTGHCFAADAFLNYRLAADRGLLNPGDRYLMVAAGLGATFSAMVFEH</sequence>
<feature type="domain" description="Beta-ketoacyl-[acyl-carrier-protein] synthase III C-terminal" evidence="3">
    <location>
        <begin position="221"/>
        <end position="309"/>
    </location>
</feature>
<dbReference type="GO" id="GO:0044550">
    <property type="term" value="P:secondary metabolite biosynthetic process"/>
    <property type="evidence" value="ECO:0007669"/>
    <property type="project" value="TreeGrafter"/>
</dbReference>
<dbReference type="InterPro" id="IPR016039">
    <property type="entry name" value="Thiolase-like"/>
</dbReference>
<dbReference type="InterPro" id="IPR013747">
    <property type="entry name" value="ACP_syn_III_C"/>
</dbReference>
<comment type="caution">
    <text evidence="4">The sequence shown here is derived from an EMBL/GenBank/DDBJ whole genome shotgun (WGS) entry which is preliminary data.</text>
</comment>
<dbReference type="EMBL" id="VUOB01000054">
    <property type="protein sequence ID" value="KAA2255918.1"/>
    <property type="molecule type" value="Genomic_DNA"/>
</dbReference>
<keyword evidence="5" id="KW-1185">Reference proteome</keyword>
<evidence type="ECO:0000256" key="2">
    <source>
        <dbReference type="ARBA" id="ARBA00023315"/>
    </source>
</evidence>
<reference evidence="4 5" key="1">
    <citation type="submission" date="2019-09" db="EMBL/GenBank/DDBJ databases">
        <title>Goodfellowia gen. nov., a new genus of the Pseudonocardineae related to Actinoalloteichus, containing Goodfellowia coeruleoviolacea gen. nov., comb. nov. gen. nov., comb. nov.</title>
        <authorList>
            <person name="Labeda D."/>
        </authorList>
    </citation>
    <scope>NUCLEOTIDE SEQUENCE [LARGE SCALE GENOMIC DNA]</scope>
    <source>
        <strain evidence="4 5">AN110305</strain>
    </source>
</reference>
<dbReference type="PANTHER" id="PTHR34069:SF2">
    <property type="entry name" value="BETA-KETOACYL-[ACYL-CARRIER-PROTEIN] SYNTHASE III"/>
    <property type="match status" value="1"/>
</dbReference>
<evidence type="ECO:0000313" key="5">
    <source>
        <dbReference type="Proteomes" id="UP000323454"/>
    </source>
</evidence>
<keyword evidence="2" id="KW-0012">Acyltransferase</keyword>
<dbReference type="RefSeq" id="WP_149852704.1">
    <property type="nucleotide sequence ID" value="NZ_VUOB01000054.1"/>
</dbReference>
<evidence type="ECO:0000259" key="3">
    <source>
        <dbReference type="Pfam" id="PF08541"/>
    </source>
</evidence>
<dbReference type="Pfam" id="PF08541">
    <property type="entry name" value="ACP_syn_III_C"/>
    <property type="match status" value="1"/>
</dbReference>
<name>A0A5B2WXW3_9PSEU</name>
<proteinExistence type="predicted"/>
<accession>A0A5B2WXW3</accession>
<reference evidence="4 5" key="2">
    <citation type="submission" date="2019-09" db="EMBL/GenBank/DDBJ databases">
        <authorList>
            <person name="Jin C."/>
        </authorList>
    </citation>
    <scope>NUCLEOTIDE SEQUENCE [LARGE SCALE GENOMIC DNA]</scope>
    <source>
        <strain evidence="4 5">AN110305</strain>
    </source>
</reference>
<protein>
    <submittedName>
        <fullName evidence="4">3-oxoacyl-ACP synthase</fullName>
    </submittedName>
</protein>
<dbReference type="SUPFAM" id="SSF53901">
    <property type="entry name" value="Thiolase-like"/>
    <property type="match status" value="1"/>
</dbReference>
<dbReference type="OrthoDB" id="2636646at2"/>
<dbReference type="GO" id="GO:0016746">
    <property type="term" value="F:acyltransferase activity"/>
    <property type="evidence" value="ECO:0007669"/>
    <property type="project" value="UniProtKB-KW"/>
</dbReference>
<dbReference type="Gene3D" id="3.40.47.10">
    <property type="match status" value="2"/>
</dbReference>
<dbReference type="AlphaFoldDB" id="A0A5B2WXW3"/>
<dbReference type="Proteomes" id="UP000323454">
    <property type="component" value="Unassembled WGS sequence"/>
</dbReference>
<keyword evidence="1" id="KW-0808">Transferase</keyword>
<dbReference type="PANTHER" id="PTHR34069">
    <property type="entry name" value="3-OXOACYL-[ACYL-CARRIER-PROTEIN] SYNTHASE 3"/>
    <property type="match status" value="1"/>
</dbReference>
<organism evidence="4 5">
    <name type="scientific">Solihabitans fulvus</name>
    <dbReference type="NCBI Taxonomy" id="1892852"/>
    <lineage>
        <taxon>Bacteria</taxon>
        <taxon>Bacillati</taxon>
        <taxon>Actinomycetota</taxon>
        <taxon>Actinomycetes</taxon>
        <taxon>Pseudonocardiales</taxon>
        <taxon>Pseudonocardiaceae</taxon>
        <taxon>Solihabitans</taxon>
    </lineage>
</organism>
<evidence type="ECO:0000256" key="1">
    <source>
        <dbReference type="ARBA" id="ARBA00022679"/>
    </source>
</evidence>
<evidence type="ECO:0000313" key="4">
    <source>
        <dbReference type="EMBL" id="KAA2255918.1"/>
    </source>
</evidence>
<gene>
    <name evidence="4" type="ORF">F0L68_27390</name>
</gene>